<dbReference type="GeneID" id="78289816"/>
<evidence type="ECO:0000313" key="1">
    <source>
        <dbReference type="EMBL" id="SET73420.1"/>
    </source>
</evidence>
<sequence>MINLISYICDILDTPERKKQYHMTKVNNFDLYKQETVNQTSSQSQERTQYLFKSSSKIY</sequence>
<gene>
    <name evidence="1" type="ORF">SAMN04489758_1343</name>
</gene>
<keyword evidence="2" id="KW-1185">Reference proteome</keyword>
<reference evidence="2" key="1">
    <citation type="submission" date="2016-10" db="EMBL/GenBank/DDBJ databases">
        <authorList>
            <person name="Varghese N."/>
            <person name="Submissions S."/>
        </authorList>
    </citation>
    <scope>NUCLEOTIDE SEQUENCE [LARGE SCALE GENOMIC DNA]</scope>
    <source>
        <strain evidence="2">DSM 1551</strain>
    </source>
</reference>
<dbReference type="RefSeq" id="WP_244881309.1">
    <property type="nucleotide sequence ID" value="NZ_FOIN01000034.1"/>
</dbReference>
<protein>
    <submittedName>
        <fullName evidence="1">Uncharacterized protein</fullName>
    </submittedName>
</protein>
<proteinExistence type="predicted"/>
<dbReference type="EMBL" id="FOIN01000034">
    <property type="protein sequence ID" value="SET73420.1"/>
    <property type="molecule type" value="Genomic_DNA"/>
</dbReference>
<accession>A0A1I0GQX2</accession>
<dbReference type="AlphaFoldDB" id="A0A1I0GQX2"/>
<organism evidence="1 2">
    <name type="scientific">Thomasclavelia cocleata</name>
    <dbReference type="NCBI Taxonomy" id="69824"/>
    <lineage>
        <taxon>Bacteria</taxon>
        <taxon>Bacillati</taxon>
        <taxon>Bacillota</taxon>
        <taxon>Erysipelotrichia</taxon>
        <taxon>Erysipelotrichales</taxon>
        <taxon>Coprobacillaceae</taxon>
        <taxon>Thomasclavelia</taxon>
    </lineage>
</organism>
<name>A0A1I0GQX2_9FIRM</name>
<evidence type="ECO:0000313" key="2">
    <source>
        <dbReference type="Proteomes" id="UP000198558"/>
    </source>
</evidence>
<dbReference type="Proteomes" id="UP000198558">
    <property type="component" value="Unassembled WGS sequence"/>
</dbReference>